<keyword evidence="4" id="KW-0564">Palmitate</keyword>
<dbReference type="PROSITE" id="PS51257">
    <property type="entry name" value="PROKAR_LIPOPROTEIN"/>
    <property type="match status" value="1"/>
</dbReference>
<dbReference type="PANTHER" id="PTHR43649">
    <property type="entry name" value="ARABINOSE-BINDING PROTEIN-RELATED"/>
    <property type="match status" value="1"/>
</dbReference>
<keyword evidence="1" id="KW-1003">Cell membrane</keyword>
<keyword evidence="7" id="KW-1185">Reference proteome</keyword>
<evidence type="ECO:0000256" key="5">
    <source>
        <dbReference type="ARBA" id="ARBA00023288"/>
    </source>
</evidence>
<protein>
    <submittedName>
        <fullName evidence="6">Extracellular solute-binding protein</fullName>
    </submittedName>
</protein>
<dbReference type="InterPro" id="IPR050490">
    <property type="entry name" value="Bact_solute-bd_prot1"/>
</dbReference>
<dbReference type="Proteomes" id="UP000310636">
    <property type="component" value="Unassembled WGS sequence"/>
</dbReference>
<dbReference type="SUPFAM" id="SSF53850">
    <property type="entry name" value="Periplasmic binding protein-like II"/>
    <property type="match status" value="1"/>
</dbReference>
<dbReference type="EMBL" id="SSOB01000018">
    <property type="protein sequence ID" value="THF77810.1"/>
    <property type="molecule type" value="Genomic_DNA"/>
</dbReference>
<reference evidence="6 7" key="1">
    <citation type="submission" date="2019-04" db="EMBL/GenBank/DDBJ databases">
        <title>Cohnella sp. nov. isolated from preserved vegetables.</title>
        <authorList>
            <person name="Lin S.-Y."/>
            <person name="Hung M.-H."/>
            <person name="Young C.-C."/>
        </authorList>
    </citation>
    <scope>NUCLEOTIDE SEQUENCE [LARGE SCALE GENOMIC DNA]</scope>
    <source>
        <strain evidence="6 7">CC-MHH1044</strain>
    </source>
</reference>
<gene>
    <name evidence="6" type="ORF">E6C55_15860</name>
</gene>
<dbReference type="AlphaFoldDB" id="A0A4S4BTZ5"/>
<dbReference type="InterPro" id="IPR006059">
    <property type="entry name" value="SBP"/>
</dbReference>
<dbReference type="Pfam" id="PF01547">
    <property type="entry name" value="SBP_bac_1"/>
    <property type="match status" value="1"/>
</dbReference>
<dbReference type="PANTHER" id="PTHR43649:SF33">
    <property type="entry name" value="POLYGALACTURONAN_RHAMNOGALACTURONAN-BINDING PROTEIN YTCQ"/>
    <property type="match status" value="1"/>
</dbReference>
<evidence type="ECO:0000256" key="2">
    <source>
        <dbReference type="ARBA" id="ARBA00022729"/>
    </source>
</evidence>
<organism evidence="6 7">
    <name type="scientific">Cohnella fermenti</name>
    <dbReference type="NCBI Taxonomy" id="2565925"/>
    <lineage>
        <taxon>Bacteria</taxon>
        <taxon>Bacillati</taxon>
        <taxon>Bacillota</taxon>
        <taxon>Bacilli</taxon>
        <taxon>Bacillales</taxon>
        <taxon>Paenibacillaceae</taxon>
        <taxon>Cohnella</taxon>
    </lineage>
</organism>
<evidence type="ECO:0000256" key="1">
    <source>
        <dbReference type="ARBA" id="ARBA00022475"/>
    </source>
</evidence>
<comment type="caution">
    <text evidence="6">The sequence shown here is derived from an EMBL/GenBank/DDBJ whole genome shotgun (WGS) entry which is preliminary data.</text>
</comment>
<evidence type="ECO:0000256" key="3">
    <source>
        <dbReference type="ARBA" id="ARBA00023136"/>
    </source>
</evidence>
<keyword evidence="2" id="KW-0732">Signal</keyword>
<dbReference type="RefSeq" id="WP_136370784.1">
    <property type="nucleotide sequence ID" value="NZ_SSOB01000018.1"/>
</dbReference>
<keyword evidence="5" id="KW-0449">Lipoprotein</keyword>
<evidence type="ECO:0000313" key="7">
    <source>
        <dbReference type="Proteomes" id="UP000310636"/>
    </source>
</evidence>
<dbReference type="OrthoDB" id="9798191at2"/>
<keyword evidence="3" id="KW-0472">Membrane</keyword>
<proteinExistence type="predicted"/>
<sequence>MGRSIRGQSAARFDAARAAAMAGVWLVALGLGGCASGHNGTYVSDAGEVPLALTFIYKGGDSVRNQALQEVVDSFNEDQASVRIQASASEIGADTYEHYLLIKDAVGEFPDMLEMESTEAYADAGVIAPIPEEIASRLKSPAVIDGKIYAAPLYRELPPAILYNRDVFAKAGITELPNNWDDFLSLCERIREAGVSPIVVGGKEVWHLAYWTDYFFGANVYVDHPDWNSEKSGGTVRFADADTLAAVTDMQELWTRRYVNPGWLYTTNADAATELALGRAGMLYSDVRALDAIRQANPDADIGVFAPPDRQGRVVIRQSSQLEGIALSAEAARVPEKREAFSAFMSYFYEPEHYARYLQLVKGLASTKQEIDYDNDDETRAFIAIAEDSRAKHALQMNEYWGDGAMPDGFRDWYLGLLQYTLALNRPNAGQLMDQADEQWALRMSTP</sequence>
<evidence type="ECO:0000256" key="4">
    <source>
        <dbReference type="ARBA" id="ARBA00023139"/>
    </source>
</evidence>
<accession>A0A4S4BTZ5</accession>
<evidence type="ECO:0000313" key="6">
    <source>
        <dbReference type="EMBL" id="THF77810.1"/>
    </source>
</evidence>
<dbReference type="Gene3D" id="3.40.190.10">
    <property type="entry name" value="Periplasmic binding protein-like II"/>
    <property type="match status" value="2"/>
</dbReference>
<name>A0A4S4BTZ5_9BACL</name>